<accession>A0ABD2ZZX9</accession>
<keyword evidence="2" id="KW-1185">Reference proteome</keyword>
<sequence length="189" mass="21588">MENGAEKKLIEVLKKFDLCEEEAKGINLENLDVELGNIECRNSLMGKIIEDKSFNFAIITRKDKLVIARGAVPAKPEGSVEVRMHSMGTSFQNKSEKELRNNGRKGEEVAGMIICMNLDRGEGEENSKINPQIQDKTKLSLHKDEENAFKVDRQPLKEKDQNCKDVEVDTKKKLQHMKEEENKMQENLN</sequence>
<gene>
    <name evidence="1" type="ORF">ACH5RR_013407</name>
</gene>
<name>A0ABD2ZZX9_9GENT</name>
<reference evidence="1 2" key="1">
    <citation type="submission" date="2024-11" db="EMBL/GenBank/DDBJ databases">
        <title>A near-complete genome assembly of Cinchona calisaya.</title>
        <authorList>
            <person name="Lian D.C."/>
            <person name="Zhao X.W."/>
            <person name="Wei L."/>
        </authorList>
    </citation>
    <scope>NUCLEOTIDE SEQUENCE [LARGE SCALE GENOMIC DNA]</scope>
    <source>
        <tissue evidence="1">Nenye</tissue>
    </source>
</reference>
<protein>
    <submittedName>
        <fullName evidence="1">Uncharacterized protein</fullName>
    </submittedName>
</protein>
<dbReference type="Proteomes" id="UP001630127">
    <property type="component" value="Unassembled WGS sequence"/>
</dbReference>
<evidence type="ECO:0000313" key="2">
    <source>
        <dbReference type="Proteomes" id="UP001630127"/>
    </source>
</evidence>
<proteinExistence type="predicted"/>
<feature type="non-terminal residue" evidence="1">
    <location>
        <position position="189"/>
    </location>
</feature>
<evidence type="ECO:0000313" key="1">
    <source>
        <dbReference type="EMBL" id="KAL3525035.1"/>
    </source>
</evidence>
<dbReference type="AlphaFoldDB" id="A0ABD2ZZX9"/>
<organism evidence="1 2">
    <name type="scientific">Cinchona calisaya</name>
    <dbReference type="NCBI Taxonomy" id="153742"/>
    <lineage>
        <taxon>Eukaryota</taxon>
        <taxon>Viridiplantae</taxon>
        <taxon>Streptophyta</taxon>
        <taxon>Embryophyta</taxon>
        <taxon>Tracheophyta</taxon>
        <taxon>Spermatophyta</taxon>
        <taxon>Magnoliopsida</taxon>
        <taxon>eudicotyledons</taxon>
        <taxon>Gunneridae</taxon>
        <taxon>Pentapetalae</taxon>
        <taxon>asterids</taxon>
        <taxon>lamiids</taxon>
        <taxon>Gentianales</taxon>
        <taxon>Rubiaceae</taxon>
        <taxon>Cinchonoideae</taxon>
        <taxon>Cinchoneae</taxon>
        <taxon>Cinchona</taxon>
    </lineage>
</organism>
<comment type="caution">
    <text evidence="1">The sequence shown here is derived from an EMBL/GenBank/DDBJ whole genome shotgun (WGS) entry which is preliminary data.</text>
</comment>
<dbReference type="EMBL" id="JBJUIK010000006">
    <property type="protein sequence ID" value="KAL3525035.1"/>
    <property type="molecule type" value="Genomic_DNA"/>
</dbReference>